<protein>
    <submittedName>
        <fullName evidence="1">Uncharacterized protein</fullName>
    </submittedName>
</protein>
<comment type="caution">
    <text evidence="1">The sequence shown here is derived from an EMBL/GenBank/DDBJ whole genome shotgun (WGS) entry which is preliminary data.</text>
</comment>
<dbReference type="EMBL" id="JASBWU010000005">
    <property type="protein sequence ID" value="KAJ9121611.1"/>
    <property type="molecule type" value="Genomic_DNA"/>
</dbReference>
<reference evidence="1" key="1">
    <citation type="submission" date="2023-04" db="EMBL/GenBank/DDBJ databases">
        <title>Draft Genome sequencing of Naganishia species isolated from polar environments using Oxford Nanopore Technology.</title>
        <authorList>
            <person name="Leo P."/>
            <person name="Venkateswaran K."/>
        </authorList>
    </citation>
    <scope>NUCLEOTIDE SEQUENCE</scope>
    <source>
        <strain evidence="1">MNA-CCFEE 5425</strain>
    </source>
</reference>
<gene>
    <name evidence="1" type="ORF">QFC22_002231</name>
</gene>
<evidence type="ECO:0000313" key="2">
    <source>
        <dbReference type="Proteomes" id="UP001243375"/>
    </source>
</evidence>
<name>A0ACC2XD90_9TREE</name>
<organism evidence="1 2">
    <name type="scientific">Naganishia vaughanmartiniae</name>
    <dbReference type="NCBI Taxonomy" id="1424756"/>
    <lineage>
        <taxon>Eukaryota</taxon>
        <taxon>Fungi</taxon>
        <taxon>Dikarya</taxon>
        <taxon>Basidiomycota</taxon>
        <taxon>Agaricomycotina</taxon>
        <taxon>Tremellomycetes</taxon>
        <taxon>Filobasidiales</taxon>
        <taxon>Filobasidiaceae</taxon>
        <taxon>Naganishia</taxon>
    </lineage>
</organism>
<dbReference type="Proteomes" id="UP001243375">
    <property type="component" value="Unassembled WGS sequence"/>
</dbReference>
<sequence>MIDLSQVSMMLRGATARSLLVLDEFGKGSFSAVVVDVNHTELKPLFTGTLPQDGAGLFIGTLEEFLSRGSDCPKIIAITHFQLERPRELVDLQSSAAECALHYGVSAAIVERAKVVTGHVTRQEIAKIVEEVEISPSEALELSQAESLTRAFLKWDLTEEGDDIGGTKEALEVMLETANRTGDEV</sequence>
<keyword evidence="2" id="KW-1185">Reference proteome</keyword>
<evidence type="ECO:0000313" key="1">
    <source>
        <dbReference type="EMBL" id="KAJ9121611.1"/>
    </source>
</evidence>
<proteinExistence type="predicted"/>
<accession>A0ACC2XD90</accession>